<dbReference type="NCBIfam" id="NF040535">
    <property type="entry name" value="LiaF_C_term"/>
    <property type="match status" value="1"/>
</dbReference>
<evidence type="ECO:0000259" key="2">
    <source>
        <dbReference type="Pfam" id="PF09922"/>
    </source>
</evidence>
<evidence type="ECO:0000313" key="4">
    <source>
        <dbReference type="EMBL" id="TCZ77740.1"/>
    </source>
</evidence>
<evidence type="ECO:0000259" key="3">
    <source>
        <dbReference type="Pfam" id="PF22570"/>
    </source>
</evidence>
<organism evidence="4 5">
    <name type="scientific">Paenibacillus albiflavus</name>
    <dbReference type="NCBI Taxonomy" id="2545760"/>
    <lineage>
        <taxon>Bacteria</taxon>
        <taxon>Bacillati</taxon>
        <taxon>Bacillota</taxon>
        <taxon>Bacilli</taxon>
        <taxon>Bacillales</taxon>
        <taxon>Paenibacillaceae</taxon>
        <taxon>Paenibacillus</taxon>
    </lineage>
</organism>
<feature type="transmembrane region" description="Helical" evidence="1">
    <location>
        <begin position="9"/>
        <end position="30"/>
    </location>
</feature>
<feature type="domain" description="LiaF transmembrane" evidence="3">
    <location>
        <begin position="10"/>
        <end position="117"/>
    </location>
</feature>
<evidence type="ECO:0000256" key="1">
    <source>
        <dbReference type="SAM" id="Phobius"/>
    </source>
</evidence>
<gene>
    <name evidence="4" type="ORF">E0485_09680</name>
</gene>
<feature type="transmembrane region" description="Helical" evidence="1">
    <location>
        <begin position="87"/>
        <end position="113"/>
    </location>
</feature>
<dbReference type="InterPro" id="IPR024425">
    <property type="entry name" value="LiaF-like_C"/>
</dbReference>
<dbReference type="Pfam" id="PF09922">
    <property type="entry name" value="LiaF-like_C"/>
    <property type="match status" value="1"/>
</dbReference>
<dbReference type="Pfam" id="PF22570">
    <property type="entry name" value="LiaF-TM"/>
    <property type="match status" value="1"/>
</dbReference>
<feature type="transmembrane region" description="Helical" evidence="1">
    <location>
        <begin position="36"/>
        <end position="57"/>
    </location>
</feature>
<accession>A0A4R4EF77</accession>
<dbReference type="Proteomes" id="UP000295418">
    <property type="component" value="Unassembled WGS sequence"/>
</dbReference>
<reference evidence="4 5" key="1">
    <citation type="submission" date="2019-03" db="EMBL/GenBank/DDBJ databases">
        <authorList>
            <person name="Kim M.K.M."/>
        </authorList>
    </citation>
    <scope>NUCLEOTIDE SEQUENCE [LARGE SCALE GENOMIC DNA]</scope>
    <source>
        <strain evidence="4 5">18JY21-1</strain>
    </source>
</reference>
<evidence type="ECO:0000313" key="5">
    <source>
        <dbReference type="Proteomes" id="UP000295418"/>
    </source>
</evidence>
<protein>
    <recommendedName>
        <fullName evidence="6">Cell wall-active antibiotics response protein</fullName>
    </recommendedName>
</protein>
<dbReference type="InterPro" id="IPR047793">
    <property type="entry name" value="LiaF_C"/>
</dbReference>
<keyword evidence="1" id="KW-0472">Membrane</keyword>
<evidence type="ECO:0008006" key="6">
    <source>
        <dbReference type="Google" id="ProtNLM"/>
    </source>
</evidence>
<feature type="transmembrane region" description="Helical" evidence="1">
    <location>
        <begin position="64"/>
        <end position="81"/>
    </location>
</feature>
<sequence length="349" mass="40379">MNGRLFERWIWGLLIIGIGVTFLLKQLGVIDFEINIGQLFVTFWPLFLIIPGLRGLLFQRRYSSGQSIGSLFMVGIGFVFLSQNLDWFAFSWGTLFSFIFPVGIILFGLSFLFRSKKYDNHDSKNDDKYYRKYEKYKKKYEDKYDHSYGPDYNKTYDSHEPHDYKSDLGDLDDLDREFKDEFGNSKKPGFKFEATFGSSSDDKYRQPNDSYHYVNTDSPNNHRPINKSGFIGDVHFGREGYWDLKPLNVSHFIGDTIIDLTKANIPYGETKINVSSFIGDVKIFVPHDVDVEVNVTAATFIGDQRIFDRRAEGLFGNTKYVSDYYSEAPRKLRINVSMFIGDTIVKKVG</sequence>
<dbReference type="AlphaFoldDB" id="A0A4R4EF77"/>
<dbReference type="RefSeq" id="WP_132417824.1">
    <property type="nucleotide sequence ID" value="NZ_SKFG01000008.1"/>
</dbReference>
<proteinExistence type="predicted"/>
<keyword evidence="5" id="KW-1185">Reference proteome</keyword>
<dbReference type="OrthoDB" id="2351415at2"/>
<name>A0A4R4EF77_9BACL</name>
<feature type="domain" description="Cell wall-active antibiotics response LiaF-like C-terminal" evidence="2">
    <location>
        <begin position="230"/>
        <end position="343"/>
    </location>
</feature>
<dbReference type="InterPro" id="IPR054331">
    <property type="entry name" value="LiaF_TM"/>
</dbReference>
<keyword evidence="1" id="KW-1133">Transmembrane helix</keyword>
<dbReference type="EMBL" id="SKFG01000008">
    <property type="protein sequence ID" value="TCZ77740.1"/>
    <property type="molecule type" value="Genomic_DNA"/>
</dbReference>
<keyword evidence="1" id="KW-0812">Transmembrane</keyword>
<comment type="caution">
    <text evidence="4">The sequence shown here is derived from an EMBL/GenBank/DDBJ whole genome shotgun (WGS) entry which is preliminary data.</text>
</comment>